<sequence length="803" mass="87664">MGGFVNRLLRVAPGEWPKLAQFGLLGFLLQMGLGIGFSAGDAAFLAHAGADRLALIFMMTPAIMLFYTAAFSYLMVRFSIDRVIDATIALLVAGGLLSYVVLGLDLPPHWQLPVYIGLKLYLAMWYIALYTQFWNYTDGYFAIQDGKRLFPLLAAATALGMTCGGLIVSQLAGTVSLRGFFLIWAGIATVTFPVALRLRRRWTRIADSEVEAAEEGVGRQVRQVADTFRHSRYTLVLTLILFVTLLMTNLAEFQYSDMFEQGRSEAELASLLGTLYAAANIFNVIVCLFVFNRLVARIGVRNVALIMPLSYFAAFGFLFVTGSFEGALAAFFAYHGILTSIEYNNQNLLFNAVPAETKRPVRTIVEGLAEPLASFIAGSFLLVFADRTDIRDLSGLGVVLGLVLLLIVVVLRQLYPAAMARNMRSMLLDFGKGRGVVPAPAADGAGTDALLERLRSRDPAVRAAAIAGLAAGRDLEALPLILDRASWLSPADRHDIETMIIGWGDTAIPRLVSAIPDRTFRYRGRAMAARALAQLSYPLFSSQLDALVRAELERAEPRFVLAEALEALPEPTRATRLLARLQRQLVGKGTDFVIELLALGGRLPDFDLLIVSLHSKNPKVRGNAIETIENGVDRTTFLLLKGLLDERPAGSPVGGARLIALLEERLASPDPLELVTAAQSIRDLVPPGELAPRLRKALRPDLYLLERADLATLLDLPGAGPRTMVDKIDAIAAFPDFAAASIDVQARLAIKLRDAPPEKDVRRVEVDGVTMWLSNAYTLDLAARNVDLALAMYRASDERAYAA</sequence>
<dbReference type="InterPro" id="IPR016024">
    <property type="entry name" value="ARM-type_fold"/>
</dbReference>
<dbReference type="InterPro" id="IPR036259">
    <property type="entry name" value="MFS_trans_sf"/>
</dbReference>
<dbReference type="RefSeq" id="WP_079650276.1">
    <property type="nucleotide sequence ID" value="NZ_FUYM01000012.1"/>
</dbReference>
<evidence type="ECO:0000313" key="3">
    <source>
        <dbReference type="Proteomes" id="UP000189818"/>
    </source>
</evidence>
<evidence type="ECO:0000313" key="2">
    <source>
        <dbReference type="EMBL" id="SKC04000.1"/>
    </source>
</evidence>
<dbReference type="SUPFAM" id="SSF103473">
    <property type="entry name" value="MFS general substrate transporter"/>
    <property type="match status" value="1"/>
</dbReference>
<feature type="transmembrane region" description="Helical" evidence="1">
    <location>
        <begin position="175"/>
        <end position="196"/>
    </location>
</feature>
<dbReference type="CDD" id="cd06174">
    <property type="entry name" value="MFS"/>
    <property type="match status" value="1"/>
</dbReference>
<reference evidence="3" key="1">
    <citation type="submission" date="2017-02" db="EMBL/GenBank/DDBJ databases">
        <authorList>
            <person name="Varghese N."/>
            <person name="Submissions S."/>
        </authorList>
    </citation>
    <scope>NUCLEOTIDE SEQUENCE [LARGE SCALE GENOMIC DNA]</scope>
    <source>
        <strain evidence="3">UM2</strain>
    </source>
</reference>
<feature type="transmembrane region" description="Helical" evidence="1">
    <location>
        <begin position="233"/>
        <end position="251"/>
    </location>
</feature>
<keyword evidence="3" id="KW-1185">Reference proteome</keyword>
<protein>
    <submittedName>
        <fullName evidence="2">ATP/ADP translocase</fullName>
    </submittedName>
</protein>
<gene>
    <name evidence="2" type="ORF">SAMN06295920_11261</name>
</gene>
<accession>A0A1T5G6D3</accession>
<dbReference type="EMBL" id="FUYM01000012">
    <property type="protein sequence ID" value="SKC04000.1"/>
    <property type="molecule type" value="Genomic_DNA"/>
</dbReference>
<feature type="transmembrane region" description="Helical" evidence="1">
    <location>
        <begin position="149"/>
        <end position="169"/>
    </location>
</feature>
<feature type="transmembrane region" description="Helical" evidence="1">
    <location>
        <begin position="53"/>
        <end position="76"/>
    </location>
</feature>
<feature type="transmembrane region" description="Helical" evidence="1">
    <location>
        <begin position="364"/>
        <end position="384"/>
    </location>
</feature>
<dbReference type="AlphaFoldDB" id="A0A1T5G6D3"/>
<dbReference type="Gene3D" id="1.20.1250.20">
    <property type="entry name" value="MFS general substrate transporter like domains"/>
    <property type="match status" value="1"/>
</dbReference>
<name>A0A1T5G6D3_9SPHN</name>
<feature type="transmembrane region" description="Helical" evidence="1">
    <location>
        <begin position="396"/>
        <end position="415"/>
    </location>
</feature>
<feature type="transmembrane region" description="Helical" evidence="1">
    <location>
        <begin position="83"/>
        <end position="102"/>
    </location>
</feature>
<keyword evidence="1" id="KW-0812">Transmembrane</keyword>
<evidence type="ECO:0000256" key="1">
    <source>
        <dbReference type="SAM" id="Phobius"/>
    </source>
</evidence>
<dbReference type="SUPFAM" id="SSF48371">
    <property type="entry name" value="ARM repeat"/>
    <property type="match status" value="1"/>
</dbReference>
<proteinExistence type="predicted"/>
<keyword evidence="1" id="KW-1133">Transmembrane helix</keyword>
<dbReference type="Proteomes" id="UP000189818">
    <property type="component" value="Unassembled WGS sequence"/>
</dbReference>
<dbReference type="STRING" id="439228.SAMN06295920_11261"/>
<keyword evidence="1" id="KW-0472">Membrane</keyword>
<feature type="transmembrane region" description="Helical" evidence="1">
    <location>
        <begin position="114"/>
        <end position="137"/>
    </location>
</feature>
<feature type="transmembrane region" description="Helical" evidence="1">
    <location>
        <begin position="21"/>
        <end position="47"/>
    </location>
</feature>
<organism evidence="2 3">
    <name type="scientific">Rhizorhabdus histidinilytica</name>
    <dbReference type="NCBI Taxonomy" id="439228"/>
    <lineage>
        <taxon>Bacteria</taxon>
        <taxon>Pseudomonadati</taxon>
        <taxon>Pseudomonadota</taxon>
        <taxon>Alphaproteobacteria</taxon>
        <taxon>Sphingomonadales</taxon>
        <taxon>Sphingomonadaceae</taxon>
        <taxon>Rhizorhabdus</taxon>
    </lineage>
</organism>
<dbReference type="OrthoDB" id="7441479at2"/>
<feature type="transmembrane region" description="Helical" evidence="1">
    <location>
        <begin position="271"/>
        <end position="291"/>
    </location>
</feature>